<accession>A0A0E3RZT8</accession>
<dbReference type="PIRSF" id="PIRSF018781">
    <property type="entry name" value="UCP018781"/>
    <property type="match status" value="1"/>
</dbReference>
<dbReference type="Proteomes" id="UP000033072">
    <property type="component" value="Chromosome"/>
</dbReference>
<dbReference type="GeneID" id="24805240"/>
<proteinExistence type="predicted"/>
<evidence type="ECO:0000313" key="3">
    <source>
        <dbReference type="Proteomes" id="UP000033072"/>
    </source>
</evidence>
<dbReference type="Pfam" id="PF09885">
    <property type="entry name" value="DUF2112"/>
    <property type="match status" value="1"/>
</dbReference>
<keyword evidence="3" id="KW-1185">Reference proteome</keyword>
<evidence type="ECO:0008006" key="4">
    <source>
        <dbReference type="Google" id="ProtNLM"/>
    </source>
</evidence>
<feature type="region of interest" description="Disordered" evidence="1">
    <location>
        <begin position="142"/>
        <end position="179"/>
    </location>
</feature>
<dbReference type="OrthoDB" id="52584at2157"/>
<feature type="compositionally biased region" description="Basic and acidic residues" evidence="1">
    <location>
        <begin position="144"/>
        <end position="179"/>
    </location>
</feature>
<dbReference type="KEGG" id="mls:MSLAZ_0553"/>
<sequence>MAKVFIYPVNSLILSDLVERFKHKPLTMMNQVREKVTNISLDSPPINITPEDPKIGLRYAAVEVPAGVRGRMALIGPLIEKTEAAIIVENPPANFGCVGCNRTNELMKYLVRDKGVPVLEVKYPESDEDAHEFVTKIAAFLKSLPEEKPEENEKPEEYEKPEENEKPTEEGQAEKEAEE</sequence>
<evidence type="ECO:0000313" key="2">
    <source>
        <dbReference type="EMBL" id="AKB73814.1"/>
    </source>
</evidence>
<dbReference type="STRING" id="1434111.MSLAZ_0553"/>
<gene>
    <name evidence="2" type="ORF">MSLAZ_0553</name>
</gene>
<organism evidence="2 3">
    <name type="scientific">Methanosarcina lacustris Z-7289</name>
    <dbReference type="NCBI Taxonomy" id="1434111"/>
    <lineage>
        <taxon>Archaea</taxon>
        <taxon>Methanobacteriati</taxon>
        <taxon>Methanobacteriota</taxon>
        <taxon>Stenosarchaea group</taxon>
        <taxon>Methanomicrobia</taxon>
        <taxon>Methanosarcinales</taxon>
        <taxon>Methanosarcinaceae</taxon>
        <taxon>Methanosarcina</taxon>
    </lineage>
</organism>
<dbReference type="InterPro" id="IPR012356">
    <property type="entry name" value="Methan_mark_5"/>
</dbReference>
<evidence type="ECO:0000256" key="1">
    <source>
        <dbReference type="SAM" id="MobiDB-lite"/>
    </source>
</evidence>
<dbReference type="EMBL" id="CP009515">
    <property type="protein sequence ID" value="AKB73814.1"/>
    <property type="molecule type" value="Genomic_DNA"/>
</dbReference>
<dbReference type="AlphaFoldDB" id="A0A0E3RZT8"/>
<name>A0A0E3RZT8_9EURY</name>
<dbReference type="NCBIfam" id="TIGR03271">
    <property type="entry name" value="methan_mark_5"/>
    <property type="match status" value="1"/>
</dbReference>
<dbReference type="HOGENOM" id="CLU_1567127_0_0_2"/>
<reference evidence="2 3" key="1">
    <citation type="submission" date="2014-07" db="EMBL/GenBank/DDBJ databases">
        <title>Methanogenic archaea and the global carbon cycle.</title>
        <authorList>
            <person name="Henriksen J.R."/>
            <person name="Luke J."/>
            <person name="Reinhart S."/>
            <person name="Benedict M.N."/>
            <person name="Youngblut N.D."/>
            <person name="Metcalf M.E."/>
            <person name="Whitaker R.J."/>
            <person name="Metcalf W.W."/>
        </authorList>
    </citation>
    <scope>NUCLEOTIDE SEQUENCE [LARGE SCALE GENOMIC DNA]</scope>
    <source>
        <strain evidence="2 3">Z-7289</strain>
    </source>
</reference>
<dbReference type="PATRIC" id="fig|1434111.4.peg.689"/>
<protein>
    <recommendedName>
        <fullName evidence="4">Methanogenesis marker protein 5</fullName>
    </recommendedName>
</protein>
<dbReference type="RefSeq" id="WP_048124630.1">
    <property type="nucleotide sequence ID" value="NZ_CP009515.1"/>
</dbReference>